<dbReference type="AlphaFoldDB" id="A0A370GYT0"/>
<feature type="region of interest" description="Disordered" evidence="1">
    <location>
        <begin position="144"/>
        <end position="163"/>
    </location>
</feature>
<reference evidence="2 3" key="1">
    <citation type="submission" date="2018-07" db="EMBL/GenBank/DDBJ databases">
        <title>Genomic Encyclopedia of Type Strains, Phase IV (KMG-IV): sequencing the most valuable type-strain genomes for metagenomic binning, comparative biology and taxonomic classification.</title>
        <authorList>
            <person name="Goeker M."/>
        </authorList>
    </citation>
    <scope>NUCLEOTIDE SEQUENCE [LARGE SCALE GENOMIC DNA]</scope>
    <source>
        <strain evidence="2 3">DSM 16500</strain>
    </source>
</reference>
<sequence length="163" mass="17239">MSKFFDTWFTARLGNNAVSTGCTLALACCCCAGDNIANALEQDGENNSPVNFTTVLKGGLMLAGLGIGIYCDYLATPAVFNAIVAHMTEHTEAANWSIQFLAGTVNGMVDILLPLSGFNLGGWGARGMIAGFGQLSPALFRPKDQTATSVEESHPQERPVYTV</sequence>
<evidence type="ECO:0000256" key="1">
    <source>
        <dbReference type="SAM" id="MobiDB-lite"/>
    </source>
</evidence>
<comment type="caution">
    <text evidence="2">The sequence shown here is derived from an EMBL/GenBank/DDBJ whole genome shotgun (WGS) entry which is preliminary data.</text>
</comment>
<evidence type="ECO:0000313" key="3">
    <source>
        <dbReference type="Proteomes" id="UP000254720"/>
    </source>
</evidence>
<dbReference type="RefSeq" id="WP_114833323.1">
    <property type="nucleotide sequence ID" value="NZ_LR699114.1"/>
</dbReference>
<name>A0A370GYT0_9COXI</name>
<dbReference type="EMBL" id="QQAX01000001">
    <property type="protein sequence ID" value="RDI48808.1"/>
    <property type="molecule type" value="Genomic_DNA"/>
</dbReference>
<protein>
    <submittedName>
        <fullName evidence="2">Uncharacterized protein</fullName>
    </submittedName>
</protein>
<evidence type="ECO:0000313" key="2">
    <source>
        <dbReference type="EMBL" id="RDI48808.1"/>
    </source>
</evidence>
<accession>A0A370GYT0</accession>
<proteinExistence type="predicted"/>
<organism evidence="2 3">
    <name type="scientific">Aquicella lusitana</name>
    <dbReference type="NCBI Taxonomy" id="254246"/>
    <lineage>
        <taxon>Bacteria</taxon>
        <taxon>Pseudomonadati</taxon>
        <taxon>Pseudomonadota</taxon>
        <taxon>Gammaproteobacteria</taxon>
        <taxon>Legionellales</taxon>
        <taxon>Coxiellaceae</taxon>
        <taxon>Aquicella</taxon>
    </lineage>
</organism>
<dbReference type="PROSITE" id="PS51257">
    <property type="entry name" value="PROKAR_LIPOPROTEIN"/>
    <property type="match status" value="1"/>
</dbReference>
<gene>
    <name evidence="2" type="ORF">C8D86_10187</name>
</gene>
<keyword evidence="3" id="KW-1185">Reference proteome</keyword>
<dbReference type="Proteomes" id="UP000254720">
    <property type="component" value="Unassembled WGS sequence"/>
</dbReference>